<dbReference type="InterPro" id="IPR006690">
    <property type="entry name" value="OMPA-like_CS"/>
</dbReference>
<reference evidence="12 13" key="1">
    <citation type="submission" date="2019-07" db="EMBL/GenBank/DDBJ databases">
        <title>Genomic Encyclopedia of Type Strains, Phase I: the one thousand microbial genomes (KMG-I) project.</title>
        <authorList>
            <person name="Kyrpides N."/>
        </authorList>
    </citation>
    <scope>NUCLEOTIDE SEQUENCE [LARGE SCALE GENOMIC DNA]</scope>
    <source>
        <strain evidence="12 13">DSM 375</strain>
    </source>
</reference>
<evidence type="ECO:0000256" key="3">
    <source>
        <dbReference type="ARBA" id="ARBA00022452"/>
    </source>
</evidence>
<keyword evidence="10" id="KW-0732">Signal</keyword>
<keyword evidence="2" id="KW-0813">Transport</keyword>
<keyword evidence="8" id="KW-0998">Cell outer membrane</keyword>
<dbReference type="PROSITE" id="PS01068">
    <property type="entry name" value="OMPA_1"/>
    <property type="match status" value="1"/>
</dbReference>
<evidence type="ECO:0000256" key="1">
    <source>
        <dbReference type="ARBA" id="ARBA00004571"/>
    </source>
</evidence>
<evidence type="ECO:0000256" key="9">
    <source>
        <dbReference type="PROSITE-ProRule" id="PRU00473"/>
    </source>
</evidence>
<evidence type="ECO:0000256" key="4">
    <source>
        <dbReference type="ARBA" id="ARBA00022692"/>
    </source>
</evidence>
<dbReference type="GO" id="GO:0015288">
    <property type="term" value="F:porin activity"/>
    <property type="evidence" value="ECO:0007669"/>
    <property type="project" value="UniProtKB-KW"/>
</dbReference>
<sequence length="330" mass="35392">MKLKTTLGVLVGSLVAGASLSAFAQGQGAFEVEAFSKYYQPQGSRDLEDGGGLFGASASYFLTDDVSLGISHGVYRDLNSNHPIDNGSHKDIKGSLTSVDAVYHFGQPGAGLRPYVSAGLAYQTIGQADRSGRDKSTLVTAGTGLKYYFTDMLFAKAGVDGTYNIDDGYSEWMGGIGIGMNFGGSGRKVAAAPAPEPVMAAAAVAEPPQEPMAEVVRVELDVKFDFDKAVVRRESYRDIEDLANFMKQYPTTTTVVEGHTDSVGTDQYNQRLSERRAQAVRRVLVDQYGVASNRVDSVGYGESRPVADNATEAGRQINRRVEAEVEAQIK</sequence>
<dbReference type="PROSITE" id="PS51123">
    <property type="entry name" value="OMPA_2"/>
    <property type="match status" value="1"/>
</dbReference>
<evidence type="ECO:0000256" key="7">
    <source>
        <dbReference type="ARBA" id="ARBA00023136"/>
    </source>
</evidence>
<dbReference type="InterPro" id="IPR006665">
    <property type="entry name" value="OmpA-like"/>
</dbReference>
<keyword evidence="3" id="KW-1134">Transmembrane beta strand</keyword>
<dbReference type="SUPFAM" id="SSF56925">
    <property type="entry name" value="OMPA-like"/>
    <property type="match status" value="1"/>
</dbReference>
<dbReference type="EMBL" id="VLKG01000002">
    <property type="protein sequence ID" value="TWH76863.1"/>
    <property type="molecule type" value="Genomic_DNA"/>
</dbReference>
<dbReference type="PANTHER" id="PTHR30329">
    <property type="entry name" value="STATOR ELEMENT OF FLAGELLAR MOTOR COMPLEX"/>
    <property type="match status" value="1"/>
</dbReference>
<evidence type="ECO:0000259" key="11">
    <source>
        <dbReference type="PROSITE" id="PS51123"/>
    </source>
</evidence>
<keyword evidence="7 9" id="KW-0472">Membrane</keyword>
<evidence type="ECO:0000256" key="8">
    <source>
        <dbReference type="ARBA" id="ARBA00023237"/>
    </source>
</evidence>
<evidence type="ECO:0000256" key="10">
    <source>
        <dbReference type="SAM" id="SignalP"/>
    </source>
</evidence>
<dbReference type="Pfam" id="PF00691">
    <property type="entry name" value="OmpA"/>
    <property type="match status" value="1"/>
</dbReference>
<dbReference type="Gene3D" id="3.30.1330.60">
    <property type="entry name" value="OmpA-like domain"/>
    <property type="match status" value="1"/>
</dbReference>
<comment type="caution">
    <text evidence="12">The sequence shown here is derived from an EMBL/GenBank/DDBJ whole genome shotgun (WGS) entry which is preliminary data.</text>
</comment>
<organism evidence="12 13">
    <name type="scientific">Azomonas agilis</name>
    <dbReference type="NCBI Taxonomy" id="116849"/>
    <lineage>
        <taxon>Bacteria</taxon>
        <taxon>Pseudomonadati</taxon>
        <taxon>Pseudomonadota</taxon>
        <taxon>Gammaproteobacteria</taxon>
        <taxon>Pseudomonadales</taxon>
        <taxon>Pseudomonadaceae</taxon>
        <taxon>Azomonas</taxon>
    </lineage>
</organism>
<feature type="signal peptide" evidence="10">
    <location>
        <begin position="1"/>
        <end position="24"/>
    </location>
</feature>
<dbReference type="AlphaFoldDB" id="A0A562J160"/>
<dbReference type="OrthoDB" id="1149075at2"/>
<dbReference type="GO" id="GO:0006811">
    <property type="term" value="P:monoatomic ion transport"/>
    <property type="evidence" value="ECO:0007669"/>
    <property type="project" value="UniProtKB-KW"/>
</dbReference>
<evidence type="ECO:0000313" key="12">
    <source>
        <dbReference type="EMBL" id="TWH76863.1"/>
    </source>
</evidence>
<dbReference type="Gene3D" id="2.40.160.20">
    <property type="match status" value="1"/>
</dbReference>
<proteinExistence type="predicted"/>
<dbReference type="InterPro" id="IPR036737">
    <property type="entry name" value="OmpA-like_sf"/>
</dbReference>
<dbReference type="InterPro" id="IPR050330">
    <property type="entry name" value="Bact_OuterMem_StrucFunc"/>
</dbReference>
<dbReference type="CDD" id="cd07185">
    <property type="entry name" value="OmpA_C-like"/>
    <property type="match status" value="1"/>
</dbReference>
<evidence type="ECO:0000256" key="2">
    <source>
        <dbReference type="ARBA" id="ARBA00022448"/>
    </source>
</evidence>
<dbReference type="SUPFAM" id="SSF103088">
    <property type="entry name" value="OmpA-like"/>
    <property type="match status" value="1"/>
</dbReference>
<dbReference type="InterPro" id="IPR006664">
    <property type="entry name" value="OMP_bac"/>
</dbReference>
<keyword evidence="4" id="KW-0812">Transmembrane</keyword>
<keyword evidence="6" id="KW-0626">Porin</keyword>
<keyword evidence="13" id="KW-1185">Reference proteome</keyword>
<dbReference type="Pfam" id="PF05736">
    <property type="entry name" value="OprF"/>
    <property type="match status" value="1"/>
</dbReference>
<dbReference type="PRINTS" id="PR01021">
    <property type="entry name" value="OMPADOMAIN"/>
</dbReference>
<dbReference type="RefSeq" id="WP_144570635.1">
    <property type="nucleotide sequence ID" value="NZ_VLKG01000002.1"/>
</dbReference>
<dbReference type="Proteomes" id="UP000319627">
    <property type="component" value="Unassembled WGS sequence"/>
</dbReference>
<dbReference type="GO" id="GO:0046930">
    <property type="term" value="C:pore complex"/>
    <property type="evidence" value="ECO:0007669"/>
    <property type="project" value="UniProtKB-KW"/>
</dbReference>
<feature type="chain" id="PRO_5022134560" evidence="10">
    <location>
        <begin position="25"/>
        <end position="330"/>
    </location>
</feature>
<dbReference type="GO" id="GO:0009279">
    <property type="term" value="C:cell outer membrane"/>
    <property type="evidence" value="ECO:0007669"/>
    <property type="project" value="UniProtKB-SubCell"/>
</dbReference>
<dbReference type="InterPro" id="IPR011250">
    <property type="entry name" value="OMP/PagP_B-barrel"/>
</dbReference>
<feature type="domain" description="OmpA-like" evidence="11">
    <location>
        <begin position="211"/>
        <end position="329"/>
    </location>
</feature>
<comment type="subcellular location">
    <subcellularLocation>
        <location evidence="1">Cell outer membrane</location>
        <topology evidence="1">Multi-pass membrane protein</topology>
    </subcellularLocation>
</comment>
<name>A0A562J160_9GAMM</name>
<dbReference type="InterPro" id="IPR008722">
    <property type="entry name" value="OprF_membrane_N"/>
</dbReference>
<dbReference type="PANTHER" id="PTHR30329:SF21">
    <property type="entry name" value="LIPOPROTEIN YIAD-RELATED"/>
    <property type="match status" value="1"/>
</dbReference>
<evidence type="ECO:0000256" key="6">
    <source>
        <dbReference type="ARBA" id="ARBA00023114"/>
    </source>
</evidence>
<evidence type="ECO:0000256" key="5">
    <source>
        <dbReference type="ARBA" id="ARBA00023065"/>
    </source>
</evidence>
<evidence type="ECO:0000313" key="13">
    <source>
        <dbReference type="Proteomes" id="UP000319627"/>
    </source>
</evidence>
<gene>
    <name evidence="12" type="ORF">LX59_00908</name>
</gene>
<accession>A0A562J160</accession>
<protein>
    <submittedName>
        <fullName evidence="12">OOP family OmpA-OmpF porin</fullName>
    </submittedName>
</protein>
<keyword evidence="5" id="KW-0406">Ion transport</keyword>